<organism evidence="1">
    <name type="scientific">uncultured Rubrobacteraceae bacterium</name>
    <dbReference type="NCBI Taxonomy" id="349277"/>
    <lineage>
        <taxon>Bacteria</taxon>
        <taxon>Bacillati</taxon>
        <taxon>Actinomycetota</taxon>
        <taxon>Rubrobacteria</taxon>
        <taxon>Rubrobacterales</taxon>
        <taxon>Rubrobacteraceae</taxon>
        <taxon>environmental samples</taxon>
    </lineage>
</organism>
<name>A0A6J4TV60_9ACTN</name>
<protein>
    <submittedName>
        <fullName evidence="1">Uncharacterized protein</fullName>
    </submittedName>
</protein>
<evidence type="ECO:0000313" key="1">
    <source>
        <dbReference type="EMBL" id="CAA9531866.1"/>
    </source>
</evidence>
<accession>A0A6J4TV60</accession>
<dbReference type="EMBL" id="CADCVM010000487">
    <property type="protein sequence ID" value="CAA9531866.1"/>
    <property type="molecule type" value="Genomic_DNA"/>
</dbReference>
<dbReference type="AlphaFoldDB" id="A0A6J4TV60"/>
<reference evidence="1" key="1">
    <citation type="submission" date="2020-02" db="EMBL/GenBank/DDBJ databases">
        <authorList>
            <person name="Meier V. D."/>
        </authorList>
    </citation>
    <scope>NUCLEOTIDE SEQUENCE</scope>
    <source>
        <strain evidence="1">AVDCRST_MAG05</strain>
    </source>
</reference>
<sequence length="140" mass="14950">MARDKAGAVDAGWEAAVRRLAEEPLGDPLRLSVAVLAGVREEIEVRVLLAEAGVRGEDPIGGDEVERLGLVPAGQAQRLARAADVRRPQRRVRVDQVHGGAGVDHQVNIARQRVENLVGHPEQGLAEVPGDRHDAVHPVG</sequence>
<gene>
    <name evidence="1" type="ORF">AVDCRST_MAG05-4499</name>
</gene>
<proteinExistence type="predicted"/>